<dbReference type="RefSeq" id="WP_171711073.1">
    <property type="nucleotide sequence ID" value="NZ_JAAVLW010000005.1"/>
</dbReference>
<dbReference type="PANTHER" id="PTHR12843:SF5">
    <property type="entry name" value="EEF1A LYSINE METHYLTRANSFERASE 2"/>
    <property type="match status" value="1"/>
</dbReference>
<evidence type="ECO:0000313" key="2">
    <source>
        <dbReference type="EMBL" id="NOJ48209.1"/>
    </source>
</evidence>
<comment type="caution">
    <text evidence="2">The sequence shown here is derived from an EMBL/GenBank/DDBJ whole genome shotgun (WGS) entry which is preliminary data.</text>
</comment>
<dbReference type="CDD" id="cd02440">
    <property type="entry name" value="AdoMet_MTases"/>
    <property type="match status" value="1"/>
</dbReference>
<evidence type="ECO:0000259" key="1">
    <source>
        <dbReference type="PROSITE" id="PS50206"/>
    </source>
</evidence>
<dbReference type="AlphaFoldDB" id="A0A7Y4M390"/>
<dbReference type="Proteomes" id="UP000528734">
    <property type="component" value="Unassembled WGS sequence"/>
</dbReference>
<keyword evidence="3" id="KW-1185">Reference proteome</keyword>
<dbReference type="SUPFAM" id="SSF53335">
    <property type="entry name" value="S-adenosyl-L-methionine-dependent methyltransferases"/>
    <property type="match status" value="1"/>
</dbReference>
<dbReference type="PROSITE" id="PS50206">
    <property type="entry name" value="RHODANESE_3"/>
    <property type="match status" value="1"/>
</dbReference>
<dbReference type="InterPro" id="IPR041698">
    <property type="entry name" value="Methyltransf_25"/>
</dbReference>
<organism evidence="2 3">
    <name type="scientific">Bradyrhizobium archetypum</name>
    <dbReference type="NCBI Taxonomy" id="2721160"/>
    <lineage>
        <taxon>Bacteria</taxon>
        <taxon>Pseudomonadati</taxon>
        <taxon>Pseudomonadota</taxon>
        <taxon>Alphaproteobacteria</taxon>
        <taxon>Hyphomicrobiales</taxon>
        <taxon>Nitrobacteraceae</taxon>
        <taxon>Bradyrhizobium</taxon>
    </lineage>
</organism>
<dbReference type="GO" id="GO:0032259">
    <property type="term" value="P:methylation"/>
    <property type="evidence" value="ECO:0007669"/>
    <property type="project" value="UniProtKB-KW"/>
</dbReference>
<keyword evidence="2" id="KW-0808">Transferase</keyword>
<dbReference type="Pfam" id="PF13649">
    <property type="entry name" value="Methyltransf_25"/>
    <property type="match status" value="1"/>
</dbReference>
<evidence type="ECO:0000313" key="3">
    <source>
        <dbReference type="Proteomes" id="UP000528734"/>
    </source>
</evidence>
<dbReference type="PANTHER" id="PTHR12843">
    <property type="entry name" value="PROTEIN-LYSINE N-METHYLTRANSFERASE METTL10"/>
    <property type="match status" value="1"/>
</dbReference>
<dbReference type="Gene3D" id="3.40.50.150">
    <property type="entry name" value="Vaccinia Virus protein VP39"/>
    <property type="match status" value="1"/>
</dbReference>
<keyword evidence="2" id="KW-0489">Methyltransferase</keyword>
<proteinExistence type="predicted"/>
<gene>
    <name evidence="2" type="ORF">HCN50_18480</name>
</gene>
<sequence>MGEVSRQAHWENVYTTKRENEVSWYQESPAPSLDLIVQAAATRTSTIIDIGGGASRLVDHLVEQGFQDVTVLDLSTAALAAAKSRLESHLGASARQVSWIVADATSWEPARSYDIWHDRAAFHFLTDANDRAAYIARLQRGLKIGGHAIIATFAPDGPEKCSGLPVARYDSASLGRTLGAAFKPVHTQRHEHATPWGSRQAFQFSIFRREG</sequence>
<dbReference type="InterPro" id="IPR001763">
    <property type="entry name" value="Rhodanese-like_dom"/>
</dbReference>
<protein>
    <submittedName>
        <fullName evidence="2">Class I SAM-dependent methyltransferase</fullName>
    </submittedName>
</protein>
<dbReference type="EMBL" id="JAAVLW010000005">
    <property type="protein sequence ID" value="NOJ48209.1"/>
    <property type="molecule type" value="Genomic_DNA"/>
</dbReference>
<accession>A0A7Y4M390</accession>
<reference evidence="2 3" key="1">
    <citation type="submission" date="2020-03" db="EMBL/GenBank/DDBJ databases">
        <title>Bradyrhizobium diversity isolated from nodules of Muelleranthus trifoliolatus.</title>
        <authorList>
            <person name="Klepa M."/>
            <person name="Helene L."/>
            <person name="Hungria M."/>
        </authorList>
    </citation>
    <scope>NUCLEOTIDE SEQUENCE [LARGE SCALE GENOMIC DNA]</scope>
    <source>
        <strain evidence="2 3">WSM 1744</strain>
    </source>
</reference>
<name>A0A7Y4M390_9BRAD</name>
<dbReference type="GO" id="GO:0008168">
    <property type="term" value="F:methyltransferase activity"/>
    <property type="evidence" value="ECO:0007669"/>
    <property type="project" value="UniProtKB-KW"/>
</dbReference>
<dbReference type="InterPro" id="IPR029063">
    <property type="entry name" value="SAM-dependent_MTases_sf"/>
</dbReference>
<feature type="domain" description="Rhodanese" evidence="1">
    <location>
        <begin position="51"/>
        <end position="88"/>
    </location>
</feature>